<organism evidence="2 3">
    <name type="scientific">Lachnotalea glycerini</name>
    <dbReference type="NCBI Taxonomy" id="1763509"/>
    <lineage>
        <taxon>Bacteria</taxon>
        <taxon>Bacillati</taxon>
        <taxon>Bacillota</taxon>
        <taxon>Clostridia</taxon>
        <taxon>Lachnospirales</taxon>
        <taxon>Lachnospiraceae</taxon>
        <taxon>Lachnotalea</taxon>
    </lineage>
</organism>
<feature type="transmembrane region" description="Helical" evidence="1">
    <location>
        <begin position="99"/>
        <end position="123"/>
    </location>
</feature>
<feature type="transmembrane region" description="Helical" evidence="1">
    <location>
        <begin position="68"/>
        <end position="87"/>
    </location>
</feature>
<proteinExistence type="predicted"/>
<feature type="transmembrane region" description="Helical" evidence="1">
    <location>
        <begin position="251"/>
        <end position="274"/>
    </location>
</feature>
<dbReference type="EMBL" id="QICS01000003">
    <property type="protein sequence ID" value="PXV91476.1"/>
    <property type="molecule type" value="Genomic_DNA"/>
</dbReference>
<feature type="transmembrane region" description="Helical" evidence="1">
    <location>
        <begin position="222"/>
        <end position="239"/>
    </location>
</feature>
<keyword evidence="1" id="KW-0812">Transmembrane</keyword>
<feature type="transmembrane region" description="Helical" evidence="1">
    <location>
        <begin position="12"/>
        <end position="29"/>
    </location>
</feature>
<feature type="transmembrane region" description="Helical" evidence="1">
    <location>
        <begin position="164"/>
        <end position="184"/>
    </location>
</feature>
<evidence type="ECO:0000313" key="3">
    <source>
        <dbReference type="Proteomes" id="UP000247523"/>
    </source>
</evidence>
<feature type="transmembrane region" description="Helical" evidence="1">
    <location>
        <begin position="190"/>
        <end position="210"/>
    </location>
</feature>
<dbReference type="InterPro" id="IPR045723">
    <property type="entry name" value="DUF6077"/>
</dbReference>
<dbReference type="AlphaFoldDB" id="A0A318EQ14"/>
<accession>A0A318EQ14</accession>
<feature type="transmembrane region" description="Helical" evidence="1">
    <location>
        <begin position="326"/>
        <end position="345"/>
    </location>
</feature>
<feature type="transmembrane region" description="Helical" evidence="1">
    <location>
        <begin position="41"/>
        <end position="62"/>
    </location>
</feature>
<keyword evidence="1" id="KW-0472">Membrane</keyword>
<keyword evidence="1" id="KW-1133">Transmembrane helix</keyword>
<dbReference type="RefSeq" id="WP_110290712.1">
    <property type="nucleotide sequence ID" value="NZ_QICS01000003.1"/>
</dbReference>
<comment type="caution">
    <text evidence="2">The sequence shown here is derived from an EMBL/GenBank/DDBJ whole genome shotgun (WGS) entry which is preliminary data.</text>
</comment>
<name>A0A318EQ14_9FIRM</name>
<evidence type="ECO:0000256" key="1">
    <source>
        <dbReference type="SAM" id="Phobius"/>
    </source>
</evidence>
<sequence>MGIISNICSVIFWNLIIPTFIGFLVTHFWKKEDKDNIVLNFAIGLITVLGIFQPITLSSIYLKLSFTLLANIMKILWLLLSLVSLVINWKRFINCFRKLLSIFKSFHIFTALVLLLIILQIFAYVEYEHIDDDDSFFVATATTTIVNDNLYIRSPFSGVLYGKLPTRYIMSPFSIFYAVMARLTGIHATIFTHLYLTIILLIFVYAVYYLWGKALFDNSRSLSIFLFLIAMLNLFGNYSEFTTQSFLLLRIWQGKAILAAGIIPFILYLCYCIYKEDSQVILWCVLFLSTSAASHVSSMGIFLAPVSVGCFAAVELIRTRKWKRTLAYLFCCLPCVVCGVIYLIIS</sequence>
<gene>
    <name evidence="2" type="ORF">C8E03_10332</name>
</gene>
<protein>
    <submittedName>
        <fullName evidence="2">Uncharacterized protein</fullName>
    </submittedName>
</protein>
<reference evidence="2 3" key="1">
    <citation type="submission" date="2018-05" db="EMBL/GenBank/DDBJ databases">
        <title>Genomic Encyclopedia of Type Strains, Phase IV (KMG-IV): sequencing the most valuable type-strain genomes for metagenomic binning, comparative biology and taxonomic classification.</title>
        <authorList>
            <person name="Goeker M."/>
        </authorList>
    </citation>
    <scope>NUCLEOTIDE SEQUENCE [LARGE SCALE GENOMIC DNA]</scope>
    <source>
        <strain evidence="2 3">DSM 28816</strain>
    </source>
</reference>
<feature type="transmembrane region" description="Helical" evidence="1">
    <location>
        <begin position="281"/>
        <end position="314"/>
    </location>
</feature>
<dbReference type="Pfam" id="PF19554">
    <property type="entry name" value="DUF6077"/>
    <property type="match status" value="1"/>
</dbReference>
<dbReference type="Proteomes" id="UP000247523">
    <property type="component" value="Unassembled WGS sequence"/>
</dbReference>
<evidence type="ECO:0000313" key="2">
    <source>
        <dbReference type="EMBL" id="PXV91476.1"/>
    </source>
</evidence>